<dbReference type="AlphaFoldDB" id="A0AAN5CWS0"/>
<dbReference type="PROSITE" id="PS51257">
    <property type="entry name" value="PROKAR_LIPOPROTEIN"/>
    <property type="match status" value="1"/>
</dbReference>
<proteinExistence type="predicted"/>
<feature type="transmembrane region" description="Helical" evidence="1">
    <location>
        <begin position="68"/>
        <end position="86"/>
    </location>
</feature>
<reference evidence="3" key="2">
    <citation type="submission" date="2023-06" db="EMBL/GenBank/DDBJ databases">
        <title>Genome assembly of Pristionchus species.</title>
        <authorList>
            <person name="Yoshida K."/>
            <person name="Sommer R.J."/>
        </authorList>
    </citation>
    <scope>NUCLEOTIDE SEQUENCE</scope>
    <source>
        <strain evidence="3 4">RS5460</strain>
    </source>
</reference>
<organism evidence="3 4">
    <name type="scientific">Pristionchus mayeri</name>
    <dbReference type="NCBI Taxonomy" id="1317129"/>
    <lineage>
        <taxon>Eukaryota</taxon>
        <taxon>Metazoa</taxon>
        <taxon>Ecdysozoa</taxon>
        <taxon>Nematoda</taxon>
        <taxon>Chromadorea</taxon>
        <taxon>Rhabditida</taxon>
        <taxon>Rhabditina</taxon>
        <taxon>Diplogasteromorpha</taxon>
        <taxon>Diplogasteroidea</taxon>
        <taxon>Neodiplogasteridae</taxon>
        <taxon>Pristionchus</taxon>
    </lineage>
</organism>
<feature type="non-terminal residue" evidence="3">
    <location>
        <position position="88"/>
    </location>
</feature>
<keyword evidence="1" id="KW-0812">Transmembrane</keyword>
<dbReference type="EMBL" id="BTRK01000005">
    <property type="protein sequence ID" value="GMR51542.1"/>
    <property type="molecule type" value="Genomic_DNA"/>
</dbReference>
<feature type="transmembrane region" description="Helical" evidence="1">
    <location>
        <begin position="38"/>
        <end position="62"/>
    </location>
</feature>
<keyword evidence="4" id="KW-1185">Reference proteome</keyword>
<sequence length="88" mass="9558">MVDISRICCCSTIGIILVALALSCVLVFLACSKRNPSLMIPIIIIQFIAFVSIVGNAIYQLVFRGKNYPVWAFICQCVLYALAIIGSG</sequence>
<dbReference type="Proteomes" id="UP001328107">
    <property type="component" value="Unassembled WGS sequence"/>
</dbReference>
<dbReference type="EMBL" id="BTRK01000005">
    <property type="protein sequence ID" value="GMR51549.1"/>
    <property type="molecule type" value="Genomic_DNA"/>
</dbReference>
<keyword evidence="1" id="KW-0472">Membrane</keyword>
<evidence type="ECO:0000313" key="4">
    <source>
        <dbReference type="Proteomes" id="UP001328107"/>
    </source>
</evidence>
<keyword evidence="1" id="KW-1133">Transmembrane helix</keyword>
<evidence type="ECO:0000256" key="1">
    <source>
        <dbReference type="SAM" id="Phobius"/>
    </source>
</evidence>
<feature type="transmembrane region" description="Helical" evidence="1">
    <location>
        <begin position="12"/>
        <end position="31"/>
    </location>
</feature>
<comment type="caution">
    <text evidence="3">The sequence shown here is derived from an EMBL/GenBank/DDBJ whole genome shotgun (WGS) entry which is preliminary data.</text>
</comment>
<name>A0AAN5CWS0_9BILA</name>
<reference evidence="4" key="1">
    <citation type="submission" date="2022-10" db="EMBL/GenBank/DDBJ databases">
        <title>Genome assembly of Pristionchus species.</title>
        <authorList>
            <person name="Yoshida K."/>
            <person name="Sommer R.J."/>
        </authorList>
    </citation>
    <scope>NUCLEOTIDE SEQUENCE [LARGE SCALE GENOMIC DNA]</scope>
    <source>
        <strain evidence="4">RS5460</strain>
    </source>
</reference>
<accession>A0AAN5CWS0</accession>
<evidence type="ECO:0000313" key="3">
    <source>
        <dbReference type="EMBL" id="GMR51549.1"/>
    </source>
</evidence>
<evidence type="ECO:0000313" key="2">
    <source>
        <dbReference type="EMBL" id="GMR51542.1"/>
    </source>
</evidence>
<gene>
    <name evidence="2" type="ORF">PMAYCL1PPCAC_21737</name>
    <name evidence="3" type="ORF">PMAYCL1PPCAC_21744</name>
</gene>
<protein>
    <submittedName>
        <fullName evidence="3">Uncharacterized protein</fullName>
    </submittedName>
</protein>